<dbReference type="AlphaFoldDB" id="A0A1T4N6U3"/>
<dbReference type="STRING" id="413434.SAMN04488132_104116"/>
<keyword evidence="2" id="KW-1185">Reference proteome</keyword>
<protein>
    <submittedName>
        <fullName evidence="1">Uncharacterized protein</fullName>
    </submittedName>
</protein>
<dbReference type="EMBL" id="FUWH01000004">
    <property type="protein sequence ID" value="SJZ74806.1"/>
    <property type="molecule type" value="Genomic_DNA"/>
</dbReference>
<gene>
    <name evidence="1" type="ORF">SAMN04488132_104116</name>
</gene>
<evidence type="ECO:0000313" key="1">
    <source>
        <dbReference type="EMBL" id="SJZ74806.1"/>
    </source>
</evidence>
<accession>A0A1T4N6U3</accession>
<organism evidence="1 2">
    <name type="scientific">Sediminibacterium ginsengisoli</name>
    <dbReference type="NCBI Taxonomy" id="413434"/>
    <lineage>
        <taxon>Bacteria</taxon>
        <taxon>Pseudomonadati</taxon>
        <taxon>Bacteroidota</taxon>
        <taxon>Chitinophagia</taxon>
        <taxon>Chitinophagales</taxon>
        <taxon>Chitinophagaceae</taxon>
        <taxon>Sediminibacterium</taxon>
    </lineage>
</organism>
<sequence>MIIINCIIVNFQQVLSLLYLLQMQLTRKEGTTLAQQAEMSHCKGIARLNILYKSYILAEF</sequence>
<evidence type="ECO:0000313" key="2">
    <source>
        <dbReference type="Proteomes" id="UP000190888"/>
    </source>
</evidence>
<name>A0A1T4N6U3_9BACT</name>
<dbReference type="Proteomes" id="UP000190888">
    <property type="component" value="Unassembled WGS sequence"/>
</dbReference>
<reference evidence="1 2" key="1">
    <citation type="submission" date="2017-02" db="EMBL/GenBank/DDBJ databases">
        <authorList>
            <person name="Peterson S.W."/>
        </authorList>
    </citation>
    <scope>NUCLEOTIDE SEQUENCE [LARGE SCALE GENOMIC DNA]</scope>
    <source>
        <strain evidence="1 2">DSM 22335</strain>
    </source>
</reference>
<proteinExistence type="predicted"/>